<organism evidence="5 6">
    <name type="scientific">Streptomyces polygonati</name>
    <dbReference type="NCBI Taxonomy" id="1617087"/>
    <lineage>
        <taxon>Bacteria</taxon>
        <taxon>Bacillati</taxon>
        <taxon>Actinomycetota</taxon>
        <taxon>Actinomycetes</taxon>
        <taxon>Kitasatosporales</taxon>
        <taxon>Streptomycetaceae</taxon>
        <taxon>Streptomyces</taxon>
    </lineage>
</organism>
<dbReference type="Proteomes" id="UP001595765">
    <property type="component" value="Unassembled WGS sequence"/>
</dbReference>
<keyword evidence="4" id="KW-0472">Membrane</keyword>
<reference evidence="6" key="1">
    <citation type="journal article" date="2019" name="Int. J. Syst. Evol. Microbiol.">
        <title>The Global Catalogue of Microorganisms (GCM) 10K type strain sequencing project: providing services to taxonomists for standard genome sequencing and annotation.</title>
        <authorList>
            <consortium name="The Broad Institute Genomics Platform"/>
            <consortium name="The Broad Institute Genome Sequencing Center for Infectious Disease"/>
            <person name="Wu L."/>
            <person name="Ma J."/>
        </authorList>
    </citation>
    <scope>NUCLEOTIDE SEQUENCE [LARGE SCALE GENOMIC DNA]</scope>
    <source>
        <strain evidence="6">CGMCC 4.7237</strain>
    </source>
</reference>
<evidence type="ECO:0000256" key="3">
    <source>
        <dbReference type="SAM" id="MobiDB-lite"/>
    </source>
</evidence>
<dbReference type="EMBL" id="JBHSBB010000014">
    <property type="protein sequence ID" value="MFC4034149.1"/>
    <property type="molecule type" value="Genomic_DNA"/>
</dbReference>
<feature type="region of interest" description="Disordered" evidence="3">
    <location>
        <begin position="150"/>
        <end position="172"/>
    </location>
</feature>
<feature type="region of interest" description="Disordered" evidence="3">
    <location>
        <begin position="1"/>
        <end position="23"/>
    </location>
</feature>
<sequence length="285" mass="29388">MTATTGSETDPHPEVSEISDLTEGLLPPERADEVREHIADCSLCTDVLDSLLEIRGLLGTLPGPQRMPADIAGRIDAALAAEALLDATLPGQRVPRGTSSMASVPRETSPLTRLEPRDRRWRGRLLVAASVAAVALLTGALYEAVHSGGGSINQDSASSASSAKKADGRAVDDPVADQVRQLLAAPAPGTAAPFGKGSDSPMLSGPSGTGSGGQGAAALPSCVLRGTQRSQPPVAAERYLFRGTDSYLVLLPHPGDTSRVDAYVVDASCTASSPGTLLFRGSYPR</sequence>
<keyword evidence="4" id="KW-0812">Transmembrane</keyword>
<keyword evidence="1" id="KW-0805">Transcription regulation</keyword>
<keyword evidence="6" id="KW-1185">Reference proteome</keyword>
<dbReference type="Gene3D" id="1.10.10.1320">
    <property type="entry name" value="Anti-sigma factor, zinc-finger domain"/>
    <property type="match status" value="1"/>
</dbReference>
<keyword evidence="4" id="KW-1133">Transmembrane helix</keyword>
<proteinExistence type="predicted"/>
<protein>
    <submittedName>
        <fullName evidence="5">Anti-sigma factor family protein</fullName>
    </submittedName>
</protein>
<evidence type="ECO:0000256" key="1">
    <source>
        <dbReference type="ARBA" id="ARBA00023015"/>
    </source>
</evidence>
<dbReference type="InterPro" id="IPR041916">
    <property type="entry name" value="Anti_sigma_zinc_sf"/>
</dbReference>
<feature type="region of interest" description="Disordered" evidence="3">
    <location>
        <begin position="91"/>
        <end position="115"/>
    </location>
</feature>
<name>A0ABV8HTC4_9ACTN</name>
<gene>
    <name evidence="5" type="ORF">ACFO3J_22110</name>
</gene>
<feature type="transmembrane region" description="Helical" evidence="4">
    <location>
        <begin position="123"/>
        <end position="142"/>
    </location>
</feature>
<dbReference type="RefSeq" id="WP_386431793.1">
    <property type="nucleotide sequence ID" value="NZ_JBHSBB010000014.1"/>
</dbReference>
<evidence type="ECO:0000313" key="5">
    <source>
        <dbReference type="EMBL" id="MFC4034149.1"/>
    </source>
</evidence>
<keyword evidence="2" id="KW-0804">Transcription</keyword>
<evidence type="ECO:0000313" key="6">
    <source>
        <dbReference type="Proteomes" id="UP001595765"/>
    </source>
</evidence>
<evidence type="ECO:0000256" key="4">
    <source>
        <dbReference type="SAM" id="Phobius"/>
    </source>
</evidence>
<evidence type="ECO:0000256" key="2">
    <source>
        <dbReference type="ARBA" id="ARBA00023163"/>
    </source>
</evidence>
<comment type="caution">
    <text evidence="5">The sequence shown here is derived from an EMBL/GenBank/DDBJ whole genome shotgun (WGS) entry which is preliminary data.</text>
</comment>
<accession>A0ABV8HTC4</accession>
<feature type="region of interest" description="Disordered" evidence="3">
    <location>
        <begin position="188"/>
        <end position="216"/>
    </location>
</feature>